<dbReference type="Pfam" id="PF00403">
    <property type="entry name" value="HMA"/>
    <property type="match status" value="1"/>
</dbReference>
<dbReference type="CDD" id="cd00371">
    <property type="entry name" value="HMA"/>
    <property type="match status" value="1"/>
</dbReference>
<dbReference type="SUPFAM" id="SSF55008">
    <property type="entry name" value="HMA, heavy metal-associated domain"/>
    <property type="match status" value="1"/>
</dbReference>
<keyword evidence="3" id="KW-1185">Reference proteome</keyword>
<dbReference type="Gene3D" id="3.30.70.100">
    <property type="match status" value="1"/>
</dbReference>
<dbReference type="EMBL" id="JAUJYO010000010">
    <property type="protein sequence ID" value="KAK1305780.1"/>
    <property type="molecule type" value="Genomic_DNA"/>
</dbReference>
<reference evidence="2" key="1">
    <citation type="journal article" date="2023" name="Nat. Commun.">
        <title>Diploid and tetraploid genomes of Acorus and the evolution of monocots.</title>
        <authorList>
            <person name="Ma L."/>
            <person name="Liu K.W."/>
            <person name="Li Z."/>
            <person name="Hsiao Y.Y."/>
            <person name="Qi Y."/>
            <person name="Fu T."/>
            <person name="Tang G.D."/>
            <person name="Zhang D."/>
            <person name="Sun W.H."/>
            <person name="Liu D.K."/>
            <person name="Li Y."/>
            <person name="Chen G.Z."/>
            <person name="Liu X.D."/>
            <person name="Liao X.Y."/>
            <person name="Jiang Y.T."/>
            <person name="Yu X."/>
            <person name="Hao Y."/>
            <person name="Huang J."/>
            <person name="Zhao X.W."/>
            <person name="Ke S."/>
            <person name="Chen Y.Y."/>
            <person name="Wu W.L."/>
            <person name="Hsu J.L."/>
            <person name="Lin Y.F."/>
            <person name="Huang M.D."/>
            <person name="Li C.Y."/>
            <person name="Huang L."/>
            <person name="Wang Z.W."/>
            <person name="Zhao X."/>
            <person name="Zhong W.Y."/>
            <person name="Peng D.H."/>
            <person name="Ahmad S."/>
            <person name="Lan S."/>
            <person name="Zhang J.S."/>
            <person name="Tsai W.C."/>
            <person name="Van de Peer Y."/>
            <person name="Liu Z.J."/>
        </authorList>
    </citation>
    <scope>NUCLEOTIDE SEQUENCE</scope>
    <source>
        <strain evidence="2">CP</strain>
    </source>
</reference>
<reference evidence="2" key="2">
    <citation type="submission" date="2023-06" db="EMBL/GenBank/DDBJ databases">
        <authorList>
            <person name="Ma L."/>
            <person name="Liu K.-W."/>
            <person name="Li Z."/>
            <person name="Hsiao Y.-Y."/>
            <person name="Qi Y."/>
            <person name="Fu T."/>
            <person name="Tang G."/>
            <person name="Zhang D."/>
            <person name="Sun W.-H."/>
            <person name="Liu D.-K."/>
            <person name="Li Y."/>
            <person name="Chen G.-Z."/>
            <person name="Liu X.-D."/>
            <person name="Liao X.-Y."/>
            <person name="Jiang Y.-T."/>
            <person name="Yu X."/>
            <person name="Hao Y."/>
            <person name="Huang J."/>
            <person name="Zhao X.-W."/>
            <person name="Ke S."/>
            <person name="Chen Y.-Y."/>
            <person name="Wu W.-L."/>
            <person name="Hsu J.-L."/>
            <person name="Lin Y.-F."/>
            <person name="Huang M.-D."/>
            <person name="Li C.-Y."/>
            <person name="Huang L."/>
            <person name="Wang Z.-W."/>
            <person name="Zhao X."/>
            <person name="Zhong W.-Y."/>
            <person name="Peng D.-H."/>
            <person name="Ahmad S."/>
            <person name="Lan S."/>
            <person name="Zhang J.-S."/>
            <person name="Tsai W.-C."/>
            <person name="Van De Peer Y."/>
            <person name="Liu Z.-J."/>
        </authorList>
    </citation>
    <scope>NUCLEOTIDE SEQUENCE</scope>
    <source>
        <strain evidence="2">CP</strain>
        <tissue evidence="2">Leaves</tissue>
    </source>
</reference>
<sequence>METVELKVDMVAIHEKRLRRCLSKLKGIEKVEVEGRTEKVVVSGYVNKNRILRAIRRGRMKADFWSAQTEILLNAYASGSFESFSRIHYSFF</sequence>
<dbReference type="InterPro" id="IPR036163">
    <property type="entry name" value="HMA_dom_sf"/>
</dbReference>
<dbReference type="AlphaFoldDB" id="A0AAV9DX70"/>
<gene>
    <name evidence="2" type="ORF">QJS10_CPA10g00069</name>
</gene>
<dbReference type="PANTHER" id="PTHR47856">
    <property type="entry name" value="HEAVY METAL-ASSOCIATED ISOPRENYLATED PLANT PROTEIN 20-LIKE"/>
    <property type="match status" value="1"/>
</dbReference>
<accession>A0AAV9DX70</accession>
<feature type="domain" description="HMA" evidence="1">
    <location>
        <begin position="16"/>
        <end position="56"/>
    </location>
</feature>
<name>A0AAV9DX70_ACOCL</name>
<comment type="caution">
    <text evidence="2">The sequence shown here is derived from an EMBL/GenBank/DDBJ whole genome shotgun (WGS) entry which is preliminary data.</text>
</comment>
<evidence type="ECO:0000313" key="3">
    <source>
        <dbReference type="Proteomes" id="UP001180020"/>
    </source>
</evidence>
<dbReference type="Proteomes" id="UP001180020">
    <property type="component" value="Unassembled WGS sequence"/>
</dbReference>
<evidence type="ECO:0000313" key="2">
    <source>
        <dbReference type="EMBL" id="KAK1305780.1"/>
    </source>
</evidence>
<dbReference type="PANTHER" id="PTHR47856:SF2">
    <property type="entry name" value="OS08G0512200 PROTEIN"/>
    <property type="match status" value="1"/>
</dbReference>
<dbReference type="InterPro" id="IPR006121">
    <property type="entry name" value="HMA_dom"/>
</dbReference>
<protein>
    <recommendedName>
        <fullName evidence="1">HMA domain-containing protein</fullName>
    </recommendedName>
</protein>
<organism evidence="2 3">
    <name type="scientific">Acorus calamus</name>
    <name type="common">Sweet flag</name>
    <dbReference type="NCBI Taxonomy" id="4465"/>
    <lineage>
        <taxon>Eukaryota</taxon>
        <taxon>Viridiplantae</taxon>
        <taxon>Streptophyta</taxon>
        <taxon>Embryophyta</taxon>
        <taxon>Tracheophyta</taxon>
        <taxon>Spermatophyta</taxon>
        <taxon>Magnoliopsida</taxon>
        <taxon>Liliopsida</taxon>
        <taxon>Acoraceae</taxon>
        <taxon>Acorus</taxon>
    </lineage>
</organism>
<proteinExistence type="predicted"/>
<dbReference type="GO" id="GO:0046872">
    <property type="term" value="F:metal ion binding"/>
    <property type="evidence" value="ECO:0007669"/>
    <property type="project" value="InterPro"/>
</dbReference>
<evidence type="ECO:0000259" key="1">
    <source>
        <dbReference type="Pfam" id="PF00403"/>
    </source>
</evidence>